<dbReference type="EMBL" id="MU863930">
    <property type="protein sequence ID" value="KAK4199554.1"/>
    <property type="molecule type" value="Genomic_DNA"/>
</dbReference>
<protein>
    <submittedName>
        <fullName evidence="2">Uncharacterized protein</fullName>
    </submittedName>
</protein>
<keyword evidence="1" id="KW-0812">Transmembrane</keyword>
<name>A0AAN7AUF5_9PEZI</name>
<reference evidence="2" key="1">
    <citation type="journal article" date="2023" name="Mol. Phylogenet. Evol.">
        <title>Genome-scale phylogeny and comparative genomics of the fungal order Sordariales.</title>
        <authorList>
            <person name="Hensen N."/>
            <person name="Bonometti L."/>
            <person name="Westerberg I."/>
            <person name="Brannstrom I.O."/>
            <person name="Guillou S."/>
            <person name="Cros-Aarteil S."/>
            <person name="Calhoun S."/>
            <person name="Haridas S."/>
            <person name="Kuo A."/>
            <person name="Mondo S."/>
            <person name="Pangilinan J."/>
            <person name="Riley R."/>
            <person name="LaButti K."/>
            <person name="Andreopoulos B."/>
            <person name="Lipzen A."/>
            <person name="Chen C."/>
            <person name="Yan M."/>
            <person name="Daum C."/>
            <person name="Ng V."/>
            <person name="Clum A."/>
            <person name="Steindorff A."/>
            <person name="Ohm R.A."/>
            <person name="Martin F."/>
            <person name="Silar P."/>
            <person name="Natvig D.O."/>
            <person name="Lalanne C."/>
            <person name="Gautier V."/>
            <person name="Ament-Velasquez S.L."/>
            <person name="Kruys A."/>
            <person name="Hutchinson M.I."/>
            <person name="Powell A.J."/>
            <person name="Barry K."/>
            <person name="Miller A.N."/>
            <person name="Grigoriev I.V."/>
            <person name="Debuchy R."/>
            <person name="Gladieux P."/>
            <person name="Hiltunen Thoren M."/>
            <person name="Johannesson H."/>
        </authorList>
    </citation>
    <scope>NUCLEOTIDE SEQUENCE</scope>
    <source>
        <strain evidence="2">CBS 315.58</strain>
    </source>
</reference>
<keyword evidence="1" id="KW-0472">Membrane</keyword>
<organism evidence="2 3">
    <name type="scientific">Triangularia verruculosa</name>
    <dbReference type="NCBI Taxonomy" id="2587418"/>
    <lineage>
        <taxon>Eukaryota</taxon>
        <taxon>Fungi</taxon>
        <taxon>Dikarya</taxon>
        <taxon>Ascomycota</taxon>
        <taxon>Pezizomycotina</taxon>
        <taxon>Sordariomycetes</taxon>
        <taxon>Sordariomycetidae</taxon>
        <taxon>Sordariales</taxon>
        <taxon>Podosporaceae</taxon>
        <taxon>Triangularia</taxon>
    </lineage>
</organism>
<sequence>MSLSTNTIIGLTALGSFLGGVLLASLVGLYLRRKHSRNLIESPPNPPHPSESAARIFRYVTEIEKWLLQGPEGPSDQIPINDFMGLDYVLELHVRNTYHQRPVSYSPDVLKQSLEGLGLDEWTQSQVLAMSLDVTRRHAAIRSLIARVMFAALDITNLSGPSLLPPQVMAFIRTLPPSSTSNFKNPHARVREVLDMWRRCSAALMQNHRWLLSTLEPSQDIRQQARELSQALSKYLAHFAEEPAEGRLDHGEKLYLLVEEYLNFGYLIFSSPCNWRFPFEAERKDWSEGIVVRPGLERVSGYHGEVFDDPLVRAPPLQVQ</sequence>
<reference evidence="2" key="2">
    <citation type="submission" date="2023-05" db="EMBL/GenBank/DDBJ databases">
        <authorList>
            <consortium name="Lawrence Berkeley National Laboratory"/>
            <person name="Steindorff A."/>
            <person name="Hensen N."/>
            <person name="Bonometti L."/>
            <person name="Westerberg I."/>
            <person name="Brannstrom I.O."/>
            <person name="Guillou S."/>
            <person name="Cros-Aarteil S."/>
            <person name="Calhoun S."/>
            <person name="Haridas S."/>
            <person name="Kuo A."/>
            <person name="Mondo S."/>
            <person name="Pangilinan J."/>
            <person name="Riley R."/>
            <person name="Labutti K."/>
            <person name="Andreopoulos B."/>
            <person name="Lipzen A."/>
            <person name="Chen C."/>
            <person name="Yanf M."/>
            <person name="Daum C."/>
            <person name="Ng V."/>
            <person name="Clum A."/>
            <person name="Ohm R."/>
            <person name="Martin F."/>
            <person name="Silar P."/>
            <person name="Natvig D."/>
            <person name="Lalanne C."/>
            <person name="Gautier V."/>
            <person name="Ament-Velasquez S.L."/>
            <person name="Kruys A."/>
            <person name="Hutchinson M.I."/>
            <person name="Powell A.J."/>
            <person name="Barry K."/>
            <person name="Miller A.N."/>
            <person name="Grigoriev I.V."/>
            <person name="Debuchy R."/>
            <person name="Gladieux P."/>
            <person name="Thoren M.H."/>
            <person name="Johannesson H."/>
        </authorList>
    </citation>
    <scope>NUCLEOTIDE SEQUENCE</scope>
    <source>
        <strain evidence="2">CBS 315.58</strain>
    </source>
</reference>
<gene>
    <name evidence="2" type="ORF">QBC40DRAFT_176011</name>
</gene>
<accession>A0AAN7AUF5</accession>
<keyword evidence="1" id="KW-1133">Transmembrane helix</keyword>
<evidence type="ECO:0000256" key="1">
    <source>
        <dbReference type="SAM" id="Phobius"/>
    </source>
</evidence>
<evidence type="ECO:0000313" key="2">
    <source>
        <dbReference type="EMBL" id="KAK4199554.1"/>
    </source>
</evidence>
<dbReference type="AlphaFoldDB" id="A0AAN7AUF5"/>
<dbReference type="Proteomes" id="UP001303160">
    <property type="component" value="Unassembled WGS sequence"/>
</dbReference>
<proteinExistence type="predicted"/>
<comment type="caution">
    <text evidence="2">The sequence shown here is derived from an EMBL/GenBank/DDBJ whole genome shotgun (WGS) entry which is preliminary data.</text>
</comment>
<keyword evidence="3" id="KW-1185">Reference proteome</keyword>
<feature type="transmembrane region" description="Helical" evidence="1">
    <location>
        <begin position="6"/>
        <end position="31"/>
    </location>
</feature>
<evidence type="ECO:0000313" key="3">
    <source>
        <dbReference type="Proteomes" id="UP001303160"/>
    </source>
</evidence>